<dbReference type="FunFam" id="3.30.1390.10:FF:000001">
    <property type="entry name" value="50S ribosomal protein L7/L12"/>
    <property type="match status" value="1"/>
</dbReference>
<accession>A0A0G1ZGA9</accession>
<comment type="subunit">
    <text evidence="4">Homodimer. Part of the ribosomal stalk of the 50S ribosomal subunit. Forms a multimeric L10(L12)X complex, where L10 forms an elongated spine to which 2 to 4 L12 dimers bind in a sequential fashion. Binds GTP-bound translation factors.</text>
</comment>
<feature type="domain" description="Large ribosomal subunit protein bL12 oligomerization" evidence="7">
    <location>
        <begin position="56"/>
        <end position="99"/>
    </location>
</feature>
<evidence type="ECO:0000259" key="6">
    <source>
        <dbReference type="Pfam" id="PF00542"/>
    </source>
</evidence>
<keyword evidence="2 4" id="KW-0689">Ribosomal protein</keyword>
<dbReference type="Pfam" id="PF00542">
    <property type="entry name" value="Ribosomal_L12"/>
    <property type="match status" value="1"/>
</dbReference>
<evidence type="ECO:0000256" key="4">
    <source>
        <dbReference type="HAMAP-Rule" id="MF_00368"/>
    </source>
</evidence>
<evidence type="ECO:0000313" key="9">
    <source>
        <dbReference type="Proteomes" id="UP000034913"/>
    </source>
</evidence>
<dbReference type="GO" id="GO:0003735">
    <property type="term" value="F:structural constituent of ribosome"/>
    <property type="evidence" value="ECO:0007669"/>
    <property type="project" value="InterPro"/>
</dbReference>
<feature type="region of interest" description="Disordered" evidence="5">
    <location>
        <begin position="1"/>
        <end position="49"/>
    </location>
</feature>
<dbReference type="HAMAP" id="MF_00368">
    <property type="entry name" value="Ribosomal_bL12"/>
    <property type="match status" value="1"/>
</dbReference>
<evidence type="ECO:0000256" key="1">
    <source>
        <dbReference type="ARBA" id="ARBA00007197"/>
    </source>
</evidence>
<dbReference type="SUPFAM" id="SSF54736">
    <property type="entry name" value="ClpS-like"/>
    <property type="match status" value="1"/>
</dbReference>
<dbReference type="NCBIfam" id="TIGR00855">
    <property type="entry name" value="L12"/>
    <property type="match status" value="1"/>
</dbReference>
<comment type="similarity">
    <text evidence="1 4">Belongs to the bacterial ribosomal protein bL12 family.</text>
</comment>
<dbReference type="InterPro" id="IPR013823">
    <property type="entry name" value="Ribosomal_bL12_C"/>
</dbReference>
<dbReference type="Pfam" id="PF16320">
    <property type="entry name" value="Ribosomal_L12_N"/>
    <property type="match status" value="1"/>
</dbReference>
<comment type="function">
    <text evidence="4">Forms part of the ribosomal stalk which helps the ribosome interact with GTP-bound translation factors. Is thus essential for accurate translation.</text>
</comment>
<feature type="domain" description="Large ribosomal subunit protein bL12 C-terminal" evidence="6">
    <location>
        <begin position="109"/>
        <end position="176"/>
    </location>
</feature>
<dbReference type="PANTHER" id="PTHR45987:SF4">
    <property type="entry name" value="LARGE RIBOSOMAL SUBUNIT PROTEIN BL12M"/>
    <property type="match status" value="1"/>
</dbReference>
<gene>
    <name evidence="4" type="primary">rplL</name>
    <name evidence="8" type="ORF">VF00_C0002G0262</name>
</gene>
<dbReference type="InterPro" id="IPR008932">
    <property type="entry name" value="Ribosomal_bL12_oligo"/>
</dbReference>
<dbReference type="CDD" id="cd00387">
    <property type="entry name" value="Ribosomal_L7_L12"/>
    <property type="match status" value="1"/>
</dbReference>
<feature type="compositionally biased region" description="Basic and acidic residues" evidence="5">
    <location>
        <begin position="32"/>
        <end position="48"/>
    </location>
</feature>
<reference evidence="8 9" key="1">
    <citation type="journal article" date="2015" name="Nature">
        <title>rRNA introns, odd ribosomes, and small enigmatic genomes across a large radiation of phyla.</title>
        <authorList>
            <person name="Brown C.T."/>
            <person name="Hug L.A."/>
            <person name="Thomas B.C."/>
            <person name="Sharon I."/>
            <person name="Castelle C.J."/>
            <person name="Singh A."/>
            <person name="Wilkins M.J."/>
            <person name="Williams K.H."/>
            <person name="Banfield J.F."/>
        </authorList>
    </citation>
    <scope>NUCLEOTIDE SEQUENCE [LARGE SCALE GENOMIC DNA]</scope>
</reference>
<proteinExistence type="inferred from homology"/>
<protein>
    <recommendedName>
        <fullName evidence="4">Large ribosomal subunit protein bL12</fullName>
    </recommendedName>
</protein>
<evidence type="ECO:0000256" key="2">
    <source>
        <dbReference type="ARBA" id="ARBA00022980"/>
    </source>
</evidence>
<comment type="caution">
    <text evidence="8">The sequence shown here is derived from an EMBL/GenBank/DDBJ whole genome shotgun (WGS) entry which is preliminary data.</text>
</comment>
<dbReference type="GO" id="GO:0006412">
    <property type="term" value="P:translation"/>
    <property type="evidence" value="ECO:0007669"/>
    <property type="project" value="UniProtKB-UniRule"/>
</dbReference>
<dbReference type="InterPro" id="IPR014719">
    <property type="entry name" value="Ribosomal_bL12_C/ClpS-like"/>
</dbReference>
<dbReference type="PANTHER" id="PTHR45987">
    <property type="entry name" value="39S RIBOSOMAL PROTEIN L12"/>
    <property type="match status" value="1"/>
</dbReference>
<evidence type="ECO:0000256" key="5">
    <source>
        <dbReference type="SAM" id="MobiDB-lite"/>
    </source>
</evidence>
<feature type="compositionally biased region" description="Low complexity" evidence="5">
    <location>
        <begin position="10"/>
        <end position="31"/>
    </location>
</feature>
<dbReference type="Gene3D" id="3.30.1390.10">
    <property type="match status" value="1"/>
</dbReference>
<dbReference type="InterPro" id="IPR000206">
    <property type="entry name" value="Ribosomal_bL12"/>
</dbReference>
<dbReference type="AlphaFoldDB" id="A0A0G1ZGA9"/>
<organism evidence="8 9">
    <name type="scientific">candidate division Kazan bacterium GW2011_GWB1_52_7</name>
    <dbReference type="NCBI Taxonomy" id="1620414"/>
    <lineage>
        <taxon>Bacteria</taxon>
        <taxon>Bacteria division Kazan-3B-28</taxon>
    </lineage>
</organism>
<sequence length="176" mass="18308">MADEQNVNPEEQAPEVAEATVEASAEAAPAAVEEKPAEPAKEEKKVDESMLSANAKKVVDMVSDMKALELAELVKVLEDKFGVSAAPVAVAAAGGAAAAIVSAEEKSAYDVVLTDAGSNKIGVIKAVREVVPELGLKEAKDLVEAAPKTVKEGVKKEQAEEMKKKLEEAGAKVSLQ</sequence>
<dbReference type="Gene3D" id="1.20.5.710">
    <property type="entry name" value="Single helix bin"/>
    <property type="match status" value="1"/>
</dbReference>
<dbReference type="EMBL" id="LCRB01000002">
    <property type="protein sequence ID" value="KKW26937.1"/>
    <property type="molecule type" value="Genomic_DNA"/>
</dbReference>
<dbReference type="GO" id="GO:0022625">
    <property type="term" value="C:cytosolic large ribosomal subunit"/>
    <property type="evidence" value="ECO:0007669"/>
    <property type="project" value="TreeGrafter"/>
</dbReference>
<evidence type="ECO:0000259" key="7">
    <source>
        <dbReference type="Pfam" id="PF16320"/>
    </source>
</evidence>
<name>A0A0G1ZGA9_UNCK3</name>
<evidence type="ECO:0000313" key="8">
    <source>
        <dbReference type="EMBL" id="KKW26937.1"/>
    </source>
</evidence>
<dbReference type="GO" id="GO:0003729">
    <property type="term" value="F:mRNA binding"/>
    <property type="evidence" value="ECO:0007669"/>
    <property type="project" value="TreeGrafter"/>
</dbReference>
<keyword evidence="3 4" id="KW-0687">Ribonucleoprotein</keyword>
<dbReference type="InterPro" id="IPR036235">
    <property type="entry name" value="Ribosomal_bL12_oligo_N_sf"/>
</dbReference>
<dbReference type="SUPFAM" id="SSF48300">
    <property type="entry name" value="Ribosomal protein L7/12, oligomerisation (N-terminal) domain"/>
    <property type="match status" value="1"/>
</dbReference>
<dbReference type="Proteomes" id="UP000034913">
    <property type="component" value="Unassembled WGS sequence"/>
</dbReference>
<evidence type="ECO:0000256" key="3">
    <source>
        <dbReference type="ARBA" id="ARBA00023274"/>
    </source>
</evidence>
<dbReference type="PATRIC" id="fig|1620414.3.peg.501"/>